<evidence type="ECO:0000313" key="1">
    <source>
        <dbReference type="EMBL" id="VDS08870.1"/>
    </source>
</evidence>
<protein>
    <submittedName>
        <fullName evidence="1">Uncharacterized protein</fullName>
    </submittedName>
</protein>
<dbReference type="Proteomes" id="UP000270743">
    <property type="component" value="Unassembled WGS sequence"/>
</dbReference>
<reference evidence="1 2" key="1">
    <citation type="submission" date="2018-12" db="EMBL/GenBank/DDBJ databases">
        <authorList>
            <person name="Criscuolo A."/>
        </authorList>
    </citation>
    <scope>NUCLEOTIDE SEQUENCE [LARGE SCALE GENOMIC DNA]</scope>
    <source>
        <strain evidence="1">ACIP1116241</strain>
    </source>
</reference>
<name>A0A447IN24_9RHOB</name>
<organism evidence="1 2">
    <name type="scientific">Paracoccus haematequi</name>
    <dbReference type="NCBI Taxonomy" id="2491866"/>
    <lineage>
        <taxon>Bacteria</taxon>
        <taxon>Pseudomonadati</taxon>
        <taxon>Pseudomonadota</taxon>
        <taxon>Alphaproteobacteria</taxon>
        <taxon>Rhodobacterales</taxon>
        <taxon>Paracoccaceae</taxon>
        <taxon>Paracoccus</taxon>
    </lineage>
</organism>
<dbReference type="AlphaFoldDB" id="A0A447IN24"/>
<gene>
    <name evidence="1" type="ORF">PARHAE_02055</name>
</gene>
<evidence type="ECO:0000313" key="2">
    <source>
        <dbReference type="Proteomes" id="UP000270743"/>
    </source>
</evidence>
<proteinExistence type="predicted"/>
<keyword evidence="2" id="KW-1185">Reference proteome</keyword>
<dbReference type="EMBL" id="UZWE01000030">
    <property type="protein sequence ID" value="VDS08870.1"/>
    <property type="molecule type" value="Genomic_DNA"/>
</dbReference>
<sequence>MAEDGIGWCQIDGMGERRPLPWAEIVAFAAHQGLDEWERGTIRALSLAYLDGLEIGADPAGVAPCAGADPAADRRALAAGIRGALRAAYQM</sequence>
<accession>A0A447IN24</accession>